<feature type="transmembrane region" description="Helical" evidence="1">
    <location>
        <begin position="146"/>
        <end position="166"/>
    </location>
</feature>
<evidence type="ECO:0000313" key="2">
    <source>
        <dbReference type="EMBL" id="PAD75409.1"/>
    </source>
</evidence>
<dbReference type="Proteomes" id="UP000215596">
    <property type="component" value="Unassembled WGS sequence"/>
</dbReference>
<dbReference type="EMBL" id="NPBY01000045">
    <property type="protein sequence ID" value="PAD75409.1"/>
    <property type="molecule type" value="Genomic_DNA"/>
</dbReference>
<organism evidence="2 3">
    <name type="scientific">Paenibacillus campinasensis</name>
    <dbReference type="NCBI Taxonomy" id="66347"/>
    <lineage>
        <taxon>Bacteria</taxon>
        <taxon>Bacillati</taxon>
        <taxon>Bacillota</taxon>
        <taxon>Bacilli</taxon>
        <taxon>Bacillales</taxon>
        <taxon>Paenibacillaceae</taxon>
        <taxon>Paenibacillus</taxon>
    </lineage>
</organism>
<feature type="transmembrane region" description="Helical" evidence="1">
    <location>
        <begin position="6"/>
        <end position="33"/>
    </location>
</feature>
<protein>
    <submittedName>
        <fullName evidence="2">Uncharacterized protein</fullName>
    </submittedName>
</protein>
<name>A0A268EQK6_9BACL</name>
<proteinExistence type="predicted"/>
<keyword evidence="1" id="KW-0472">Membrane</keyword>
<dbReference type="AlphaFoldDB" id="A0A268EQK6"/>
<keyword evidence="1" id="KW-0812">Transmembrane</keyword>
<evidence type="ECO:0000313" key="3">
    <source>
        <dbReference type="Proteomes" id="UP000215596"/>
    </source>
</evidence>
<feature type="transmembrane region" description="Helical" evidence="1">
    <location>
        <begin position="238"/>
        <end position="255"/>
    </location>
</feature>
<dbReference type="RefSeq" id="WP_095265899.1">
    <property type="nucleotide sequence ID" value="NZ_NPBY01000045.1"/>
</dbReference>
<keyword evidence="1" id="KW-1133">Transmembrane helix</keyword>
<gene>
    <name evidence="2" type="ORF">CHH67_14415</name>
</gene>
<dbReference type="OrthoDB" id="2564821at2"/>
<reference evidence="2 3" key="1">
    <citation type="submission" date="2017-07" db="EMBL/GenBank/DDBJ databases">
        <title>Isolation and whole genome analysis of endospore-forming bacteria from heroin.</title>
        <authorList>
            <person name="Kalinowski J."/>
            <person name="Ahrens B."/>
            <person name="Al-Dilaimi A."/>
            <person name="Winkler A."/>
            <person name="Wibberg D."/>
            <person name="Schleenbecker U."/>
            <person name="Ruckert C."/>
            <person name="Wolfel R."/>
            <person name="Grass G."/>
        </authorList>
    </citation>
    <scope>NUCLEOTIDE SEQUENCE [LARGE SCALE GENOMIC DNA]</scope>
    <source>
        <strain evidence="2 3">7537-G1</strain>
    </source>
</reference>
<sequence length="297" mass="33264">MSLTDWIARTFGSMEGLVAVLLAAAIFIGLYIYSASRLHQARLEAIDRIRQSLSLYTRLAGALDDRMNGGSSGPLVNESLTALVQECKAADRLTIDLQEHLDTFLRDQDESRLGMLHRALEREMNRLIEERTEIIRRVESPGWGMGLWLLLKPAVPAIALGAAIVWTAEMVIRLREPSAWLMPEVWSLWLTSMIATVSFYRLLMDGKRKSSGIIIHMLHLLIAAAALPGWIWLEAAPYVLILQLLLYLAGFRFTAKRRRRERPYAGHPDMMKQLPAAPEAAAINEAASPEPGPNTRS</sequence>
<feature type="transmembrane region" description="Helical" evidence="1">
    <location>
        <begin position="186"/>
        <end position="203"/>
    </location>
</feature>
<accession>A0A268EQK6</accession>
<feature type="transmembrane region" description="Helical" evidence="1">
    <location>
        <begin position="215"/>
        <end position="232"/>
    </location>
</feature>
<evidence type="ECO:0000256" key="1">
    <source>
        <dbReference type="SAM" id="Phobius"/>
    </source>
</evidence>
<comment type="caution">
    <text evidence="2">The sequence shown here is derived from an EMBL/GenBank/DDBJ whole genome shotgun (WGS) entry which is preliminary data.</text>
</comment>